<evidence type="ECO:0000313" key="1">
    <source>
        <dbReference type="Proteomes" id="UP000095286"/>
    </source>
</evidence>
<proteinExistence type="predicted"/>
<protein>
    <submittedName>
        <fullName evidence="2">Kazal-like domain-containing protein</fullName>
    </submittedName>
</protein>
<dbReference type="Proteomes" id="UP000095286">
    <property type="component" value="Unplaced"/>
</dbReference>
<organism evidence="1 2">
    <name type="scientific">Rhabditophanes sp. KR3021</name>
    <dbReference type="NCBI Taxonomy" id="114890"/>
    <lineage>
        <taxon>Eukaryota</taxon>
        <taxon>Metazoa</taxon>
        <taxon>Ecdysozoa</taxon>
        <taxon>Nematoda</taxon>
        <taxon>Chromadorea</taxon>
        <taxon>Rhabditida</taxon>
        <taxon>Tylenchina</taxon>
        <taxon>Panagrolaimomorpha</taxon>
        <taxon>Strongyloidoidea</taxon>
        <taxon>Alloionematidae</taxon>
        <taxon>Rhabditophanes</taxon>
    </lineage>
</organism>
<reference evidence="2" key="1">
    <citation type="submission" date="2016-11" db="UniProtKB">
        <authorList>
            <consortium name="WormBaseParasite"/>
        </authorList>
    </citation>
    <scope>IDENTIFICATION</scope>
    <source>
        <strain evidence="2">KR3021</strain>
    </source>
</reference>
<evidence type="ECO:0000313" key="2">
    <source>
        <dbReference type="WBParaSite" id="RSKR_0000099800.1"/>
    </source>
</evidence>
<dbReference type="WBParaSite" id="RSKR_0000099800.1">
    <property type="protein sequence ID" value="RSKR_0000099800.1"/>
    <property type="gene ID" value="RSKR_0000099800"/>
</dbReference>
<sequence>MVNLRQQENVYFHEFKRPTEYPLIQSKNNEKGDPGSESLSRQRRNRPEHHKLNKSSHHHRRRRKECPTARKGQHMMMCPSRNERGYDVCISSEQLCNQIPDCPNREDEDSTNCMFYHSTKAQLKHIYNALLLLTESTVSQSDRLEL</sequence>
<accession>A0AC35TIU0</accession>
<name>A0AC35TIU0_9BILA</name>